<evidence type="ECO:0000313" key="1">
    <source>
        <dbReference type="EMBL" id="KAB2682326.1"/>
    </source>
</evidence>
<evidence type="ECO:0000313" key="2">
    <source>
        <dbReference type="Proteomes" id="UP000481643"/>
    </source>
</evidence>
<gene>
    <name evidence="1" type="ORF">F9L08_17720</name>
</gene>
<accession>A0A6L3YHK3</accession>
<dbReference type="Proteomes" id="UP000481643">
    <property type="component" value="Unassembled WGS sequence"/>
</dbReference>
<comment type="caution">
    <text evidence="1">The sequence shown here is derived from an EMBL/GenBank/DDBJ whole genome shotgun (WGS) entry which is preliminary data.</text>
</comment>
<protein>
    <submittedName>
        <fullName evidence="1">Uncharacterized protein</fullName>
    </submittedName>
</protein>
<name>A0A6L3YHK3_9HYPH</name>
<reference evidence="1 2" key="1">
    <citation type="submission" date="2019-09" db="EMBL/GenBank/DDBJ databases">
        <title>Taxonomic organization of the family Brucellaceae based on a phylogenomic approach.</title>
        <authorList>
            <person name="Leclercq S."/>
            <person name="Cloeckaert A."/>
            <person name="Zygmunt M.S."/>
        </authorList>
    </citation>
    <scope>NUCLEOTIDE SEQUENCE [LARGE SCALE GENOMIC DNA]</scope>
    <source>
        <strain evidence="1 2">WS1830</strain>
    </source>
</reference>
<dbReference type="AlphaFoldDB" id="A0A6L3YHK3"/>
<proteinExistence type="predicted"/>
<organism evidence="1 2">
    <name type="scientific">Brucella tritici</name>
    <dbReference type="NCBI Taxonomy" id="94626"/>
    <lineage>
        <taxon>Bacteria</taxon>
        <taxon>Pseudomonadati</taxon>
        <taxon>Pseudomonadota</taxon>
        <taxon>Alphaproteobacteria</taxon>
        <taxon>Hyphomicrobiales</taxon>
        <taxon>Brucellaceae</taxon>
        <taxon>Brucella/Ochrobactrum group</taxon>
        <taxon>Brucella</taxon>
    </lineage>
</organism>
<dbReference type="RefSeq" id="WP_151556153.1">
    <property type="nucleotide sequence ID" value="NZ_WBVX01000020.1"/>
</dbReference>
<sequence length="94" mass="10167">MSRKFSVACNQSETILAHYGSLTGYLSLKAQDFILIICHAIIVGATKGWMSLVASDHGAKASDEENQVGTNIQLAVILLEFSIRNKLIAVIKCS</sequence>
<dbReference type="EMBL" id="WBVX01000020">
    <property type="protein sequence ID" value="KAB2682326.1"/>
    <property type="molecule type" value="Genomic_DNA"/>
</dbReference>